<dbReference type="AlphaFoldDB" id="A0A4U1MJ44"/>
<protein>
    <recommendedName>
        <fullName evidence="4">YwdI family protein</fullName>
    </recommendedName>
</protein>
<sequence length="97" mass="11107">MKDIPIDQLVHQMNSRMKQLTYNVEENDADVDGIREELIAIKTYCDMLLQASESKPKRQIQPLAQQARPAQAPVQQQSLSSKPMKEDDANEDSIFDF</sequence>
<feature type="compositionally biased region" description="Acidic residues" evidence="1">
    <location>
        <begin position="88"/>
        <end position="97"/>
    </location>
</feature>
<accession>A0A4U1MJ44</accession>
<dbReference type="OrthoDB" id="2884526at2"/>
<dbReference type="Proteomes" id="UP000310541">
    <property type="component" value="Unassembled WGS sequence"/>
</dbReference>
<comment type="caution">
    <text evidence="2">The sequence shown here is derived from an EMBL/GenBank/DDBJ whole genome shotgun (WGS) entry which is preliminary data.</text>
</comment>
<organism evidence="2 3">
    <name type="scientific">Guptibacillus hwajinpoensis</name>
    <dbReference type="NCBI Taxonomy" id="208199"/>
    <lineage>
        <taxon>Bacteria</taxon>
        <taxon>Bacillati</taxon>
        <taxon>Bacillota</taxon>
        <taxon>Bacilli</taxon>
        <taxon>Bacillales</taxon>
        <taxon>Guptibacillaceae</taxon>
        <taxon>Guptibacillus</taxon>
    </lineage>
</organism>
<evidence type="ECO:0008006" key="4">
    <source>
        <dbReference type="Google" id="ProtNLM"/>
    </source>
</evidence>
<feature type="region of interest" description="Disordered" evidence="1">
    <location>
        <begin position="55"/>
        <end position="97"/>
    </location>
</feature>
<dbReference type="RefSeq" id="WP_136946597.1">
    <property type="nucleotide sequence ID" value="NZ_SWFM01000002.1"/>
</dbReference>
<evidence type="ECO:0000313" key="2">
    <source>
        <dbReference type="EMBL" id="TKD70516.1"/>
    </source>
</evidence>
<feature type="compositionally biased region" description="Low complexity" evidence="1">
    <location>
        <begin position="59"/>
        <end position="77"/>
    </location>
</feature>
<gene>
    <name evidence="2" type="ORF">FBF83_07755</name>
</gene>
<reference evidence="2 3" key="1">
    <citation type="submission" date="2019-04" db="EMBL/GenBank/DDBJ databases">
        <title>Genome sequence of Bacillus hwajinpoensis strain Y2.</title>
        <authorList>
            <person name="Fair J.L."/>
            <person name="Maclea K.S."/>
        </authorList>
    </citation>
    <scope>NUCLEOTIDE SEQUENCE [LARGE SCALE GENOMIC DNA]</scope>
    <source>
        <strain evidence="2 3">Y2</strain>
    </source>
</reference>
<evidence type="ECO:0000256" key="1">
    <source>
        <dbReference type="SAM" id="MobiDB-lite"/>
    </source>
</evidence>
<evidence type="ECO:0000313" key="3">
    <source>
        <dbReference type="Proteomes" id="UP000310541"/>
    </source>
</evidence>
<proteinExistence type="predicted"/>
<dbReference type="Pfam" id="PF17261">
    <property type="entry name" value="DUF5327"/>
    <property type="match status" value="1"/>
</dbReference>
<dbReference type="InterPro" id="IPR035218">
    <property type="entry name" value="DUF5327"/>
</dbReference>
<dbReference type="EMBL" id="SWFM01000002">
    <property type="protein sequence ID" value="TKD70516.1"/>
    <property type="molecule type" value="Genomic_DNA"/>
</dbReference>
<name>A0A4U1MJ44_9BACL</name>